<dbReference type="GeneID" id="77924650"/>
<organism evidence="2 3">
    <name type="scientific">Gordonia phage Phendrix</name>
    <dbReference type="NCBI Taxonomy" id="2593335"/>
    <lineage>
        <taxon>Viruses</taxon>
        <taxon>Duplodnaviria</taxon>
        <taxon>Heunggongvirae</taxon>
        <taxon>Uroviricota</taxon>
        <taxon>Caudoviricetes</taxon>
        <taxon>Godonkavirus</taxon>
        <taxon>Godonkavirus phendrix</taxon>
    </lineage>
</organism>
<evidence type="ECO:0000256" key="1">
    <source>
        <dbReference type="SAM" id="MobiDB-lite"/>
    </source>
</evidence>
<dbReference type="KEGG" id="vg:77924650"/>
<proteinExistence type="predicted"/>
<keyword evidence="3" id="KW-1185">Reference proteome</keyword>
<dbReference type="Pfam" id="PF10910">
    <property type="entry name" value="Phage_gene29"/>
    <property type="match status" value="1"/>
</dbReference>
<accession>A0A514U139</accession>
<dbReference type="RefSeq" id="YP_010649132.1">
    <property type="nucleotide sequence ID" value="NC_070764.1"/>
</dbReference>
<protein>
    <submittedName>
        <fullName evidence="2">Minor tail protein</fullName>
    </submittedName>
</protein>
<reference evidence="2 3" key="1">
    <citation type="submission" date="2019-06" db="EMBL/GenBank/DDBJ databases">
        <authorList>
            <person name="Burns M.A."/>
            <person name="Hill G.C."/>
            <person name="Wesley B.E."/>
            <person name="Womack T.V."/>
            <person name="Krukonis G.P."/>
            <person name="Delesalle V.A."/>
            <person name="Garlena R.A."/>
            <person name="Russell D.A."/>
            <person name="Pope W.H."/>
            <person name="Jacobs-Sera D."/>
            <person name="Hatfull G.F."/>
        </authorList>
    </citation>
    <scope>NUCLEOTIDE SEQUENCE [LARGE SCALE GENOMIC DNA]</scope>
</reference>
<dbReference type="InterPro" id="IPR021226">
    <property type="entry name" value="Phage_gene29"/>
</dbReference>
<dbReference type="EMBL" id="MN096369">
    <property type="protein sequence ID" value="QDK02636.1"/>
    <property type="molecule type" value="Genomic_DNA"/>
</dbReference>
<feature type="region of interest" description="Disordered" evidence="1">
    <location>
        <begin position="175"/>
        <end position="213"/>
    </location>
</feature>
<name>A0A514U139_9CAUD</name>
<evidence type="ECO:0000313" key="2">
    <source>
        <dbReference type="EMBL" id="QDK02636.1"/>
    </source>
</evidence>
<evidence type="ECO:0000313" key="3">
    <source>
        <dbReference type="Proteomes" id="UP000319596"/>
    </source>
</evidence>
<gene>
    <name evidence="2" type="primary">88</name>
    <name evidence="2" type="ORF">SEA_PHENDRIX_88</name>
</gene>
<sequence length="213" mass="23537">MSDWQMKTRPEPRAKKKKRVRLPAYTMPHRYLPLVRGVPMRDHNQPTTASTKLPPMSIPIEAQNSLAYHLEMVGLIHVEDLKKLADENGMIHIDQLPPVYLVHLAPEHGPDIQLNPGTWVTPEEAAAHAVVSPPVAEVELPKTEEIADASYEQLAALEATARAARIQRIREQQVDAFVEPNPAPPGDNDSVDVSRVPGVVDDQEQGTGQVPSD</sequence>
<dbReference type="Proteomes" id="UP000319596">
    <property type="component" value="Segment"/>
</dbReference>